<dbReference type="InterPro" id="IPR001646">
    <property type="entry name" value="5peptide_repeat"/>
</dbReference>
<reference evidence="4" key="1">
    <citation type="submission" date="2016-07" db="EMBL/GenBank/DDBJ databases">
        <title>Frankia sp. NRRL B-16219 Genome sequencing.</title>
        <authorList>
            <person name="Ghodhbane-Gtari F."/>
            <person name="Swanson E."/>
            <person name="Gueddou A."/>
            <person name="Louati M."/>
            <person name="Nouioui I."/>
            <person name="Hezbri K."/>
            <person name="Abebe-Akele F."/>
            <person name="Simpson S."/>
            <person name="Morris K."/>
            <person name="Thomas K."/>
            <person name="Gtari M."/>
            <person name="Tisa L.S."/>
        </authorList>
    </citation>
    <scope>NUCLEOTIDE SEQUENCE [LARGE SCALE GENOMIC DNA]</scope>
    <source>
        <strain evidence="4">NRRL B-16219</strain>
    </source>
</reference>
<dbReference type="Proteomes" id="UP000179769">
    <property type="component" value="Unassembled WGS sequence"/>
</dbReference>
<gene>
    <name evidence="3" type="ORF">BBK14_17055</name>
</gene>
<proteinExistence type="predicted"/>
<feature type="compositionally biased region" description="Low complexity" evidence="1">
    <location>
        <begin position="149"/>
        <end position="160"/>
    </location>
</feature>
<protein>
    <recommendedName>
        <fullName evidence="5">Low-complexity protein</fullName>
    </recommendedName>
</protein>
<dbReference type="InterPro" id="IPR051082">
    <property type="entry name" value="Pentapeptide-BTB/POZ_domain"/>
</dbReference>
<accession>A0A1S1QBF6</accession>
<dbReference type="EMBL" id="MAXA01000191">
    <property type="protein sequence ID" value="OHV29574.1"/>
    <property type="molecule type" value="Genomic_DNA"/>
</dbReference>
<feature type="region of interest" description="Disordered" evidence="1">
    <location>
        <begin position="145"/>
        <end position="171"/>
    </location>
</feature>
<evidence type="ECO:0000256" key="1">
    <source>
        <dbReference type="SAM" id="MobiDB-lite"/>
    </source>
</evidence>
<keyword evidence="2" id="KW-0812">Transmembrane</keyword>
<dbReference type="AlphaFoldDB" id="A0A1S1QBF6"/>
<dbReference type="Gene3D" id="2.160.20.80">
    <property type="entry name" value="E3 ubiquitin-protein ligase SopA"/>
    <property type="match status" value="1"/>
</dbReference>
<evidence type="ECO:0000313" key="3">
    <source>
        <dbReference type="EMBL" id="OHV29574.1"/>
    </source>
</evidence>
<organism evidence="3 4">
    <name type="scientific">Parafrankia soli</name>
    <dbReference type="NCBI Taxonomy" id="2599596"/>
    <lineage>
        <taxon>Bacteria</taxon>
        <taxon>Bacillati</taxon>
        <taxon>Actinomycetota</taxon>
        <taxon>Actinomycetes</taxon>
        <taxon>Frankiales</taxon>
        <taxon>Frankiaceae</taxon>
        <taxon>Parafrankia</taxon>
    </lineage>
</organism>
<dbReference type="PANTHER" id="PTHR14136">
    <property type="entry name" value="BTB_POZ DOMAIN-CONTAINING PROTEIN KCTD9"/>
    <property type="match status" value="1"/>
</dbReference>
<feature type="transmembrane region" description="Helical" evidence="2">
    <location>
        <begin position="39"/>
        <end position="60"/>
    </location>
</feature>
<evidence type="ECO:0000313" key="4">
    <source>
        <dbReference type="Proteomes" id="UP000179769"/>
    </source>
</evidence>
<sequence>MWIVAGLAAAGAAAAAVGIWHLPPRMYPDPGDTDARAALQGGLLTAASALIAVAGALVALDETRAANTETRRANEAADERERQAYANTHVRELYTRAIDQLGSDSDTIRLGGIYALERIVADSPADRRAVVEVLAAFVRTLSTDPRRAPAPAAPAAPSARPGRRGPSRPPAVDIRAAVGVLARLPHPADLTGADLTGLTGLTGLTSHADLPGAPSLAHLTLTNATLADARLAGVDFTGGSLDDADLARADLRRANLTDAELVDADLTGARLADATLAGALLFRATLTGAQLGRADLTGAQLGGADLTNAVLDEAILADAVLSGANLTNARLDGADLTAATGLAQKQVDSARGDRRTHLPAGLARPASWDTAEGPAGQ</sequence>
<evidence type="ECO:0008006" key="5">
    <source>
        <dbReference type="Google" id="ProtNLM"/>
    </source>
</evidence>
<dbReference type="SUPFAM" id="SSF141571">
    <property type="entry name" value="Pentapeptide repeat-like"/>
    <property type="match status" value="1"/>
</dbReference>
<keyword evidence="2" id="KW-0472">Membrane</keyword>
<feature type="region of interest" description="Disordered" evidence="1">
    <location>
        <begin position="345"/>
        <end position="377"/>
    </location>
</feature>
<dbReference type="PANTHER" id="PTHR14136:SF17">
    <property type="entry name" value="BTB_POZ DOMAIN-CONTAINING PROTEIN KCTD9"/>
    <property type="match status" value="1"/>
</dbReference>
<dbReference type="Pfam" id="PF00805">
    <property type="entry name" value="Pentapeptide"/>
    <property type="match status" value="3"/>
</dbReference>
<keyword evidence="2" id="KW-1133">Transmembrane helix</keyword>
<keyword evidence="4" id="KW-1185">Reference proteome</keyword>
<evidence type="ECO:0000256" key="2">
    <source>
        <dbReference type="SAM" id="Phobius"/>
    </source>
</evidence>
<comment type="caution">
    <text evidence="3">The sequence shown here is derived from an EMBL/GenBank/DDBJ whole genome shotgun (WGS) entry which is preliminary data.</text>
</comment>
<name>A0A1S1QBF6_9ACTN</name>